<comment type="similarity">
    <text evidence="6">Belongs to the exbB/tolQ family.</text>
</comment>
<gene>
    <name evidence="9" type="ORF">F8B77_00970</name>
</gene>
<evidence type="ECO:0000313" key="9">
    <source>
        <dbReference type="EMBL" id="KAB2826461.1"/>
    </source>
</evidence>
<proteinExistence type="inferred from homology"/>
<keyword evidence="3 7" id="KW-0812">Transmembrane</keyword>
<dbReference type="InterPro" id="IPR002898">
    <property type="entry name" value="MotA_ExbB_proton_chnl"/>
</dbReference>
<keyword evidence="5 7" id="KW-0472">Membrane</keyword>
<keyword evidence="6" id="KW-0813">Transport</keyword>
<feature type="transmembrane region" description="Helical" evidence="7">
    <location>
        <begin position="5"/>
        <end position="22"/>
    </location>
</feature>
<organism evidence="9 10">
    <name type="scientific">Aliivibrio finisterrensis</name>
    <dbReference type="NCBI Taxonomy" id="511998"/>
    <lineage>
        <taxon>Bacteria</taxon>
        <taxon>Pseudomonadati</taxon>
        <taxon>Pseudomonadota</taxon>
        <taxon>Gammaproteobacteria</taxon>
        <taxon>Vibrionales</taxon>
        <taxon>Vibrionaceae</taxon>
        <taxon>Aliivibrio</taxon>
    </lineage>
</organism>
<evidence type="ECO:0000256" key="2">
    <source>
        <dbReference type="ARBA" id="ARBA00022475"/>
    </source>
</evidence>
<feature type="transmembrane region" description="Helical" evidence="7">
    <location>
        <begin position="53"/>
        <end position="74"/>
    </location>
</feature>
<keyword evidence="2" id="KW-1003">Cell membrane</keyword>
<evidence type="ECO:0000256" key="4">
    <source>
        <dbReference type="ARBA" id="ARBA00022989"/>
    </source>
</evidence>
<accession>A0A6N6RYY4</accession>
<evidence type="ECO:0000256" key="5">
    <source>
        <dbReference type="ARBA" id="ARBA00023136"/>
    </source>
</evidence>
<feature type="transmembrane region" description="Helical" evidence="7">
    <location>
        <begin position="164"/>
        <end position="182"/>
    </location>
</feature>
<evidence type="ECO:0000256" key="6">
    <source>
        <dbReference type="RuleBase" id="RU004057"/>
    </source>
</evidence>
<dbReference type="EMBL" id="WBVP01000001">
    <property type="protein sequence ID" value="KAB2826461.1"/>
    <property type="molecule type" value="Genomic_DNA"/>
</dbReference>
<evidence type="ECO:0000313" key="10">
    <source>
        <dbReference type="Proteomes" id="UP000434870"/>
    </source>
</evidence>
<feature type="transmembrane region" description="Helical" evidence="7">
    <location>
        <begin position="28"/>
        <end position="46"/>
    </location>
</feature>
<evidence type="ECO:0000256" key="1">
    <source>
        <dbReference type="ARBA" id="ARBA00004651"/>
    </source>
</evidence>
<comment type="caution">
    <text evidence="9">The sequence shown here is derived from an EMBL/GenBank/DDBJ whole genome shotgun (WGS) entry which is preliminary data.</text>
</comment>
<feature type="transmembrane region" description="Helical" evidence="7">
    <location>
        <begin position="86"/>
        <end position="105"/>
    </location>
</feature>
<dbReference type="Pfam" id="PF01618">
    <property type="entry name" value="MotA_ExbB"/>
    <property type="match status" value="1"/>
</dbReference>
<evidence type="ECO:0000256" key="7">
    <source>
        <dbReference type="SAM" id="Phobius"/>
    </source>
</evidence>
<evidence type="ECO:0000256" key="3">
    <source>
        <dbReference type="ARBA" id="ARBA00022692"/>
    </source>
</evidence>
<feature type="transmembrane region" description="Helical" evidence="7">
    <location>
        <begin position="234"/>
        <end position="255"/>
    </location>
</feature>
<name>A0A6N6RYY4_9GAMM</name>
<sequence>MLILYIINIATIIVASICVIYLNSNLYLLILLCSLLAINVASVFFFKKFQLKTCIASQFLILFTSCIFSTFWIYELLTSGFSSKLRIILITLSFSVMSYMIIYSANMFKNNGLFLDKFKKIDISSFLVSIPITLFTLTQIYLYKDSYLILVSDKFLDRGIIPPITLYLFYSCIIECMSILISSKIKMIRLNKNPSIFIADLNALKLNNINDKAIDIYLSQLYSHHYRKFQLPHFINWSIPILGFIGTVLGISLSSESIQQIMSSNGDVQNITQGISQAIAPLGIAFDTTLIALSLGIISTFFTIISSNSEDAFISQLEIELSNKKYE</sequence>
<keyword evidence="4 7" id="KW-1133">Transmembrane helix</keyword>
<dbReference type="AlphaFoldDB" id="A0A6N6RYY4"/>
<comment type="subcellular location">
    <subcellularLocation>
        <location evidence="1">Cell membrane</location>
        <topology evidence="1">Multi-pass membrane protein</topology>
    </subcellularLocation>
    <subcellularLocation>
        <location evidence="6">Membrane</location>
        <topology evidence="6">Multi-pass membrane protein</topology>
    </subcellularLocation>
</comment>
<feature type="transmembrane region" description="Helical" evidence="7">
    <location>
        <begin position="275"/>
        <end position="305"/>
    </location>
</feature>
<dbReference type="Proteomes" id="UP000434870">
    <property type="component" value="Unassembled WGS sequence"/>
</dbReference>
<keyword evidence="6" id="KW-0653">Protein transport</keyword>
<evidence type="ECO:0000259" key="8">
    <source>
        <dbReference type="Pfam" id="PF01618"/>
    </source>
</evidence>
<feature type="domain" description="MotA/TolQ/ExbB proton channel" evidence="8">
    <location>
        <begin position="212"/>
        <end position="315"/>
    </location>
</feature>
<dbReference type="GO" id="GO:0015031">
    <property type="term" value="P:protein transport"/>
    <property type="evidence" value="ECO:0007669"/>
    <property type="project" value="UniProtKB-KW"/>
</dbReference>
<reference evidence="9 10" key="1">
    <citation type="submission" date="2019-09" db="EMBL/GenBank/DDBJ databases">
        <title>Genome of Aliivibrio finisterrensis LMG 23869 (type strain).</title>
        <authorList>
            <person name="Bowman J.P."/>
        </authorList>
    </citation>
    <scope>NUCLEOTIDE SEQUENCE [LARGE SCALE GENOMIC DNA]</scope>
    <source>
        <strain evidence="9 10">LMG 23869</strain>
    </source>
</reference>
<dbReference type="GO" id="GO:0005886">
    <property type="term" value="C:plasma membrane"/>
    <property type="evidence" value="ECO:0007669"/>
    <property type="project" value="UniProtKB-SubCell"/>
</dbReference>
<feature type="transmembrane region" description="Helical" evidence="7">
    <location>
        <begin position="126"/>
        <end position="144"/>
    </location>
</feature>
<protein>
    <recommendedName>
        <fullName evidence="8">MotA/TolQ/ExbB proton channel domain-containing protein</fullName>
    </recommendedName>
</protein>